<gene>
    <name evidence="2" type="ORF">GCM10007874_72960</name>
</gene>
<organism evidence="2 3">
    <name type="scientific">Labrys miyagiensis</name>
    <dbReference type="NCBI Taxonomy" id="346912"/>
    <lineage>
        <taxon>Bacteria</taxon>
        <taxon>Pseudomonadati</taxon>
        <taxon>Pseudomonadota</taxon>
        <taxon>Alphaproteobacteria</taxon>
        <taxon>Hyphomicrobiales</taxon>
        <taxon>Xanthobacteraceae</taxon>
        <taxon>Labrys</taxon>
    </lineage>
</organism>
<accession>A0ABQ6CX63</accession>
<evidence type="ECO:0000313" key="2">
    <source>
        <dbReference type="EMBL" id="GLS24274.1"/>
    </source>
</evidence>
<protein>
    <submittedName>
        <fullName evidence="2">Uncharacterized protein</fullName>
    </submittedName>
</protein>
<name>A0ABQ6CX63_9HYPH</name>
<evidence type="ECO:0000256" key="1">
    <source>
        <dbReference type="SAM" id="MobiDB-lite"/>
    </source>
</evidence>
<keyword evidence="3" id="KW-1185">Reference proteome</keyword>
<comment type="caution">
    <text evidence="2">The sequence shown here is derived from an EMBL/GenBank/DDBJ whole genome shotgun (WGS) entry which is preliminary data.</text>
</comment>
<feature type="region of interest" description="Disordered" evidence="1">
    <location>
        <begin position="72"/>
        <end position="100"/>
    </location>
</feature>
<dbReference type="Proteomes" id="UP001156882">
    <property type="component" value="Unassembled WGS sequence"/>
</dbReference>
<sequence>MRVASSWSRCSIGSSSSTTRLRQCQARARLSAAPHHARASPGEQAIVEVADLADASGESDCAEFLPQGIIGQGVGEETGGDLIGENGHTSQGYSRGQGGK</sequence>
<evidence type="ECO:0000313" key="3">
    <source>
        <dbReference type="Proteomes" id="UP001156882"/>
    </source>
</evidence>
<dbReference type="EMBL" id="BSPC01000101">
    <property type="protein sequence ID" value="GLS24274.1"/>
    <property type="molecule type" value="Genomic_DNA"/>
</dbReference>
<proteinExistence type="predicted"/>
<reference evidence="3" key="1">
    <citation type="journal article" date="2019" name="Int. J. Syst. Evol. Microbiol.">
        <title>The Global Catalogue of Microorganisms (GCM) 10K type strain sequencing project: providing services to taxonomists for standard genome sequencing and annotation.</title>
        <authorList>
            <consortium name="The Broad Institute Genomics Platform"/>
            <consortium name="The Broad Institute Genome Sequencing Center for Infectious Disease"/>
            <person name="Wu L."/>
            <person name="Ma J."/>
        </authorList>
    </citation>
    <scope>NUCLEOTIDE SEQUENCE [LARGE SCALE GENOMIC DNA]</scope>
    <source>
        <strain evidence="3">NBRC 101365</strain>
    </source>
</reference>